<dbReference type="PANTHER" id="PTHR10684">
    <property type="entry name" value="NUCLEAR RECEPTOR COACTIVATOR"/>
    <property type="match status" value="1"/>
</dbReference>
<dbReference type="InterPro" id="IPR036638">
    <property type="entry name" value="HLH_DNA-bd_sf"/>
</dbReference>
<dbReference type="AlphaFoldDB" id="A0A1B6JZI1"/>
<feature type="region of interest" description="Disordered" evidence="7">
    <location>
        <begin position="567"/>
        <end position="612"/>
    </location>
</feature>
<dbReference type="FunFam" id="4.10.280.10:FF:000008">
    <property type="entry name" value="Nuclear receptor coactivator"/>
    <property type="match status" value="1"/>
</dbReference>
<dbReference type="PROSITE" id="PS50112">
    <property type="entry name" value="PAS"/>
    <property type="match status" value="1"/>
</dbReference>
<organism evidence="10">
    <name type="scientific">Homalodisca liturata</name>
    <dbReference type="NCBI Taxonomy" id="320908"/>
    <lineage>
        <taxon>Eukaryota</taxon>
        <taxon>Metazoa</taxon>
        <taxon>Ecdysozoa</taxon>
        <taxon>Arthropoda</taxon>
        <taxon>Hexapoda</taxon>
        <taxon>Insecta</taxon>
        <taxon>Pterygota</taxon>
        <taxon>Neoptera</taxon>
        <taxon>Paraneoptera</taxon>
        <taxon>Hemiptera</taxon>
        <taxon>Auchenorrhyncha</taxon>
        <taxon>Membracoidea</taxon>
        <taxon>Cicadellidae</taxon>
        <taxon>Cicadellinae</taxon>
        <taxon>Proconiini</taxon>
        <taxon>Homalodisca</taxon>
    </lineage>
</organism>
<feature type="region of interest" description="Disordered" evidence="7">
    <location>
        <begin position="146"/>
        <end position="218"/>
    </location>
</feature>
<evidence type="ECO:0000259" key="8">
    <source>
        <dbReference type="PROSITE" id="PS50112"/>
    </source>
</evidence>
<feature type="compositionally biased region" description="Polar residues" evidence="7">
    <location>
        <begin position="105"/>
        <end position="127"/>
    </location>
</feature>
<evidence type="ECO:0000256" key="1">
    <source>
        <dbReference type="ARBA" id="ARBA00009933"/>
    </source>
</evidence>
<dbReference type="Pfam" id="PF14598">
    <property type="entry name" value="PAS_11"/>
    <property type="match status" value="1"/>
</dbReference>
<dbReference type="SMART" id="SM00353">
    <property type="entry name" value="HLH"/>
    <property type="match status" value="1"/>
</dbReference>
<dbReference type="InterPro" id="IPR000014">
    <property type="entry name" value="PAS"/>
</dbReference>
<feature type="region of interest" description="Disordered" evidence="7">
    <location>
        <begin position="799"/>
        <end position="878"/>
    </location>
</feature>
<dbReference type="InterPro" id="IPR017426">
    <property type="entry name" value="Nuclear_rcpt_coactivator"/>
</dbReference>
<sequence length="972" mass="107490">TFQSSAAQQDISNVQSTFTSNEQSQHIYTHLKPTSVDQKEISIQQIAHSLEQTSVPLQTQQETFRLVNATTSPQHMTCSSTHQVCEQSSPLQRKYSSENEEHTLANGSLTPPRQENTQTSPPTAQNINSPMLLEYLNSLDQKDNFQQSYQGLPPQFQSIPQSIPGKPQPVPPQVFKKPSSSGSRIRKRSQKAHAKQQSNLHPPTSSPIIAPNDSNKCLNEKRRREQENIYIEELAELISANFSEMSSLSVKPDKCAILQETVQQIRTIKQQEVTASGEAVQQGEVSSSKPTILAQEIFGPLLLEALEGFLFVVSKEGNVEYVTENVTNFLHYSRDEFLGKSIYNFIHHGDHTRFSHVLLPVSAVGWPPTDISQKNRTFTCRLLVKPDDQESMEEKQQRASKYENMQISSTQMINSDKKGEGSGRAEDVGPCLMCVARRIPQNEKHLQLGAPIEQFTVKLDASGKITAVDTSGLTSAYSQYITKDLINWNIHELVHPADKGKVATYLRDMLGGGSDSVSPIYRIRVSHTQDKYVHVQTRSKFFKCTQEPDFVMATHSIISDNDVAAAEANSPHSCGNQNSGNSSVGGPLMGSVNGTTRTPSETTNQISLTPNSFTTFTSNTVSDLSYDFMDFQTSTLGDLGMLAGEERISWERSESRHSTPTPTQPSPYHSSITFPFSPITDQPPPLDEAKERKEQSGESGNTEGDSARLRMLLMTKRPSVDSDEGGGGSNSSKHRVLKTLLNQESDEDVNKTQPPSDPPTPKHSGENNMLLKLLNNNKLDDEDLEARAGLKKQNELLSQLLKDEEAKSAHQHNDNHQEDPLLKSLGFSPSPEGPGRARKRPSEEGDEPPTKRTPLSTLEHLPSAPQAGTTAPNNSKLWEKNRMLASLLAASSSTPSQIPPVPASVISATPQDKLPRIIKQQAWSGGSLQQSTGAVNRSTTQQMDSVARQRPPQRPCYVDQQTTQYRDNSWDN</sequence>
<evidence type="ECO:0000256" key="4">
    <source>
        <dbReference type="ARBA" id="ARBA00023159"/>
    </source>
</evidence>
<feature type="compositionally biased region" description="Low complexity" evidence="7">
    <location>
        <begin position="573"/>
        <end position="586"/>
    </location>
</feature>
<dbReference type="GO" id="GO:0045944">
    <property type="term" value="P:positive regulation of transcription by RNA polymerase II"/>
    <property type="evidence" value="ECO:0007669"/>
    <property type="project" value="TreeGrafter"/>
</dbReference>
<feature type="compositionally biased region" description="Polar residues" evidence="7">
    <location>
        <begin position="866"/>
        <end position="876"/>
    </location>
</feature>
<keyword evidence="4" id="KW-0010">Activator</keyword>
<evidence type="ECO:0000259" key="9">
    <source>
        <dbReference type="PROSITE" id="PS50888"/>
    </source>
</evidence>
<dbReference type="SUPFAM" id="SSF55785">
    <property type="entry name" value="PYP-like sensor domain (PAS domain)"/>
    <property type="match status" value="2"/>
</dbReference>
<feature type="region of interest" description="Disordered" evidence="7">
    <location>
        <begin position="742"/>
        <end position="776"/>
    </location>
</feature>
<dbReference type="Gene3D" id="3.30.450.20">
    <property type="entry name" value="PAS domain"/>
    <property type="match status" value="2"/>
</dbReference>
<evidence type="ECO:0000256" key="2">
    <source>
        <dbReference type="ARBA" id="ARBA00022737"/>
    </source>
</evidence>
<reference evidence="10" key="1">
    <citation type="submission" date="2015-11" db="EMBL/GenBank/DDBJ databases">
        <title>De novo transcriptome assembly of four potential Pierce s Disease insect vectors from Arizona vineyards.</title>
        <authorList>
            <person name="Tassone E.E."/>
        </authorList>
    </citation>
    <scope>NUCLEOTIDE SEQUENCE</scope>
</reference>
<feature type="region of interest" description="Disordered" evidence="7">
    <location>
        <begin position="919"/>
        <end position="972"/>
    </location>
</feature>
<dbReference type="SUPFAM" id="SSF47459">
    <property type="entry name" value="HLH, helix-loop-helix DNA-binding domain"/>
    <property type="match status" value="1"/>
</dbReference>
<keyword evidence="6" id="KW-0539">Nucleus</keyword>
<feature type="compositionally biased region" description="Basic and acidic residues" evidence="7">
    <location>
        <begin position="687"/>
        <end position="696"/>
    </location>
</feature>
<keyword evidence="3" id="KW-0805">Transcription regulation</keyword>
<dbReference type="GO" id="GO:0032870">
    <property type="term" value="P:cellular response to hormone stimulus"/>
    <property type="evidence" value="ECO:0007669"/>
    <property type="project" value="TreeGrafter"/>
</dbReference>
<dbReference type="InterPro" id="IPR056193">
    <property type="entry name" value="bHLH_NCOA1-3"/>
</dbReference>
<keyword evidence="5" id="KW-0804">Transcription</keyword>
<evidence type="ECO:0000256" key="7">
    <source>
        <dbReference type="SAM" id="MobiDB-lite"/>
    </source>
</evidence>
<feature type="compositionally biased region" description="Basic residues" evidence="7">
    <location>
        <begin position="184"/>
        <end position="194"/>
    </location>
</feature>
<dbReference type="InterPro" id="IPR035965">
    <property type="entry name" value="PAS-like_dom_sf"/>
</dbReference>
<evidence type="ECO:0000256" key="6">
    <source>
        <dbReference type="ARBA" id="ARBA00023242"/>
    </source>
</evidence>
<feature type="non-terminal residue" evidence="10">
    <location>
        <position position="972"/>
    </location>
</feature>
<dbReference type="InterPro" id="IPR013767">
    <property type="entry name" value="PAS_fold"/>
</dbReference>
<dbReference type="Pfam" id="PF23172">
    <property type="entry name" value="bHLH_NCOA"/>
    <property type="match status" value="1"/>
</dbReference>
<dbReference type="Gene3D" id="4.10.280.10">
    <property type="entry name" value="Helix-loop-helix DNA-binding domain"/>
    <property type="match status" value="1"/>
</dbReference>
<dbReference type="CDD" id="cd11439">
    <property type="entry name" value="bHLH-PAS_SRC"/>
    <property type="match status" value="1"/>
</dbReference>
<feature type="region of interest" description="Disordered" evidence="7">
    <location>
        <begin position="89"/>
        <end position="127"/>
    </location>
</feature>
<dbReference type="InterPro" id="IPR011598">
    <property type="entry name" value="bHLH_dom"/>
</dbReference>
<feature type="compositionally biased region" description="Low complexity" evidence="7">
    <location>
        <begin position="153"/>
        <end position="165"/>
    </location>
</feature>
<gene>
    <name evidence="10" type="ORF">g.28704</name>
</gene>
<feature type="non-terminal residue" evidence="10">
    <location>
        <position position="1"/>
    </location>
</feature>
<feature type="compositionally biased region" description="Polar residues" evidence="7">
    <location>
        <begin position="195"/>
        <end position="217"/>
    </location>
</feature>
<dbReference type="EMBL" id="GECU01003102">
    <property type="protein sequence ID" value="JAT04605.1"/>
    <property type="molecule type" value="Transcribed_RNA"/>
</dbReference>
<dbReference type="Pfam" id="PF00989">
    <property type="entry name" value="PAS"/>
    <property type="match status" value="1"/>
</dbReference>
<evidence type="ECO:0000256" key="5">
    <source>
        <dbReference type="ARBA" id="ARBA00023163"/>
    </source>
</evidence>
<dbReference type="GO" id="GO:0005634">
    <property type="term" value="C:nucleus"/>
    <property type="evidence" value="ECO:0007669"/>
    <property type="project" value="InterPro"/>
</dbReference>
<dbReference type="CDD" id="cd00130">
    <property type="entry name" value="PAS"/>
    <property type="match status" value="2"/>
</dbReference>
<dbReference type="PROSITE" id="PS50888">
    <property type="entry name" value="BHLH"/>
    <property type="match status" value="1"/>
</dbReference>
<dbReference type="GO" id="GO:0016922">
    <property type="term" value="F:nuclear receptor binding"/>
    <property type="evidence" value="ECO:0007669"/>
    <property type="project" value="TreeGrafter"/>
</dbReference>
<dbReference type="GO" id="GO:0046983">
    <property type="term" value="F:protein dimerization activity"/>
    <property type="evidence" value="ECO:0007669"/>
    <property type="project" value="InterPro"/>
</dbReference>
<feature type="compositionally biased region" description="Polar residues" evidence="7">
    <location>
        <begin position="959"/>
        <end position="972"/>
    </location>
</feature>
<proteinExistence type="inferred from homology"/>
<feature type="region of interest" description="Disordered" evidence="7">
    <location>
        <begin position="650"/>
        <end position="708"/>
    </location>
</feature>
<accession>A0A1B6JZI1</accession>
<feature type="compositionally biased region" description="Polar residues" evidence="7">
    <location>
        <begin position="592"/>
        <end position="610"/>
    </location>
</feature>
<evidence type="ECO:0000256" key="3">
    <source>
        <dbReference type="ARBA" id="ARBA00023015"/>
    </source>
</evidence>
<evidence type="ECO:0008006" key="11">
    <source>
        <dbReference type="Google" id="ProtNLM"/>
    </source>
</evidence>
<keyword evidence="2" id="KW-0677">Repeat</keyword>
<dbReference type="GO" id="GO:0003713">
    <property type="term" value="F:transcription coactivator activity"/>
    <property type="evidence" value="ECO:0007669"/>
    <property type="project" value="InterPro"/>
</dbReference>
<feature type="compositionally biased region" description="Basic and acidic residues" evidence="7">
    <location>
        <begin position="801"/>
        <end position="821"/>
    </location>
</feature>
<dbReference type="SMART" id="SM00091">
    <property type="entry name" value="PAS"/>
    <property type="match status" value="2"/>
</dbReference>
<protein>
    <recommendedName>
        <fullName evidence="11">PAS domain-containing protein</fullName>
    </recommendedName>
</protein>
<comment type="similarity">
    <text evidence="1">Belongs to the SRC/p160 nuclear receptor coactivator family.</text>
</comment>
<feature type="compositionally biased region" description="Low complexity" evidence="7">
    <location>
        <begin position="766"/>
        <end position="776"/>
    </location>
</feature>
<feature type="domain" description="BHLH" evidence="9">
    <location>
        <begin position="211"/>
        <end position="268"/>
    </location>
</feature>
<feature type="compositionally biased region" description="Polar residues" evidence="7">
    <location>
        <begin position="921"/>
        <end position="944"/>
    </location>
</feature>
<dbReference type="PANTHER" id="PTHR10684:SF4">
    <property type="entry name" value="TAIMAN, ISOFORM G"/>
    <property type="match status" value="1"/>
</dbReference>
<name>A0A1B6JZI1_9HEMI</name>
<evidence type="ECO:0000313" key="10">
    <source>
        <dbReference type="EMBL" id="JAT04605.1"/>
    </source>
</evidence>
<feature type="region of interest" description="Disordered" evidence="7">
    <location>
        <begin position="890"/>
        <end position="909"/>
    </location>
</feature>
<feature type="region of interest" description="Disordered" evidence="7">
    <location>
        <begin position="1"/>
        <end position="23"/>
    </location>
</feature>
<feature type="domain" description="PAS" evidence="8">
    <location>
        <begin position="302"/>
        <end position="358"/>
    </location>
</feature>